<evidence type="ECO:0000313" key="3">
    <source>
        <dbReference type="Proteomes" id="UP001501353"/>
    </source>
</evidence>
<organism evidence="2 3">
    <name type="scientific">Actimicrobium antarcticum</name>
    <dbReference type="NCBI Taxonomy" id="1051899"/>
    <lineage>
        <taxon>Bacteria</taxon>
        <taxon>Pseudomonadati</taxon>
        <taxon>Pseudomonadota</taxon>
        <taxon>Betaproteobacteria</taxon>
        <taxon>Burkholderiales</taxon>
        <taxon>Oxalobacteraceae</taxon>
        <taxon>Actimicrobium</taxon>
    </lineage>
</organism>
<feature type="signal peptide" evidence="1">
    <location>
        <begin position="1"/>
        <end position="29"/>
    </location>
</feature>
<proteinExistence type="predicted"/>
<dbReference type="PANTHER" id="PTHR12558:SF13">
    <property type="entry name" value="CELL DIVISION CYCLE PROTEIN 27 HOMOLOG"/>
    <property type="match status" value="1"/>
</dbReference>
<dbReference type="Proteomes" id="UP001501353">
    <property type="component" value="Unassembled WGS sequence"/>
</dbReference>
<comment type="caution">
    <text evidence="2">The sequence shown here is derived from an EMBL/GenBank/DDBJ whole genome shotgun (WGS) entry which is preliminary data.</text>
</comment>
<sequence length="607" mass="67019">MKNRLNSQDPHLKIALAIVTLSTMLSACAGLPGVTSPAYAVTAEAPPAAFIAATPEDDETAAEKRANEGLPSVELTEELMFKILTAEISFQRGGWQPAYASMLASAKETADPRLARRAAEMAIGAKQPDEALAAIRLWRALAPTSEEATQYYLGLILIGDDLAEVQEVFEQRLRDVRPQSRGILLLQIQRLLLRVKDKKAAFVIMEKLSAPYLDLPEAHIALAQAAFASNDSVRARAEAVTALNARPNSDIAALTLAQVITDKDEALQSLKAFLKANPASREVRIAYGRMLVEQNQYAKARVEFETLLTAQPDDLTTLFALGILSTQTSDFKQAEKYLTTYLKLLAEQPDSARDPAQALLVLSQIAEERKDIDGALIYLAQIGPGEAYFGAQLKRAQLMAQGGQLASARQLLATLSGDSEREQILVIQTDAQILRDANLQQQSFQVLETGTRRFPENIDLLYDFAMAAEKSNVLDKMETALRTVIKLAPDNQHAYNALGYSLAERNLRLPEAAKLVEQALKLAPNDPFILDSMGWVQYRQGKLQEAEDLLRRAYTLRQDAEIAVHLGEVLWVRGQKSDAQKFWRDARTKDPKNDSLKSTLARLQVQL</sequence>
<accession>A0ABP7T9J9</accession>
<dbReference type="Pfam" id="PF14559">
    <property type="entry name" value="TPR_19"/>
    <property type="match status" value="1"/>
</dbReference>
<dbReference type="PANTHER" id="PTHR12558">
    <property type="entry name" value="CELL DIVISION CYCLE 16,23,27"/>
    <property type="match status" value="1"/>
</dbReference>
<evidence type="ECO:0000313" key="2">
    <source>
        <dbReference type="EMBL" id="GAA4022890.1"/>
    </source>
</evidence>
<dbReference type="Pfam" id="PF13432">
    <property type="entry name" value="TPR_16"/>
    <property type="match status" value="2"/>
</dbReference>
<dbReference type="Pfam" id="PF07721">
    <property type="entry name" value="TPR_4"/>
    <property type="match status" value="1"/>
</dbReference>
<protein>
    <submittedName>
        <fullName evidence="2">Tetratricopeptide repeat protein</fullName>
    </submittedName>
</protein>
<keyword evidence="1" id="KW-0732">Signal</keyword>
<gene>
    <name evidence="2" type="ORF">GCM10022212_20270</name>
</gene>
<feature type="chain" id="PRO_5045589282" evidence="1">
    <location>
        <begin position="30"/>
        <end position="607"/>
    </location>
</feature>
<keyword evidence="3" id="KW-1185">Reference proteome</keyword>
<reference evidence="3" key="1">
    <citation type="journal article" date="2019" name="Int. J. Syst. Evol. Microbiol.">
        <title>The Global Catalogue of Microorganisms (GCM) 10K type strain sequencing project: providing services to taxonomists for standard genome sequencing and annotation.</title>
        <authorList>
            <consortium name="The Broad Institute Genomics Platform"/>
            <consortium name="The Broad Institute Genome Sequencing Center for Infectious Disease"/>
            <person name="Wu L."/>
            <person name="Ma J."/>
        </authorList>
    </citation>
    <scope>NUCLEOTIDE SEQUENCE [LARGE SCALE GENOMIC DNA]</scope>
    <source>
        <strain evidence="3">JCM 16673</strain>
    </source>
</reference>
<evidence type="ECO:0000256" key="1">
    <source>
        <dbReference type="SAM" id="SignalP"/>
    </source>
</evidence>
<dbReference type="InterPro" id="IPR019734">
    <property type="entry name" value="TPR_rpt"/>
</dbReference>
<dbReference type="InterPro" id="IPR011990">
    <property type="entry name" value="TPR-like_helical_dom_sf"/>
</dbReference>
<name>A0ABP7T9J9_9BURK</name>
<dbReference type="Gene3D" id="1.25.40.10">
    <property type="entry name" value="Tetratricopeptide repeat domain"/>
    <property type="match status" value="2"/>
</dbReference>
<dbReference type="SMART" id="SM00028">
    <property type="entry name" value="TPR"/>
    <property type="match status" value="6"/>
</dbReference>
<dbReference type="SUPFAM" id="SSF48452">
    <property type="entry name" value="TPR-like"/>
    <property type="match status" value="2"/>
</dbReference>
<dbReference type="InterPro" id="IPR011717">
    <property type="entry name" value="TPR-4"/>
</dbReference>
<dbReference type="EMBL" id="BAAAZE010000008">
    <property type="protein sequence ID" value="GAA4022890.1"/>
    <property type="molecule type" value="Genomic_DNA"/>
</dbReference>
<dbReference type="PROSITE" id="PS51257">
    <property type="entry name" value="PROKAR_LIPOPROTEIN"/>
    <property type="match status" value="1"/>
</dbReference>